<dbReference type="Gene3D" id="3.40.50.300">
    <property type="entry name" value="P-loop containing nucleotide triphosphate hydrolases"/>
    <property type="match status" value="1"/>
</dbReference>
<reference evidence="2 3" key="1">
    <citation type="submission" date="2020-02" db="EMBL/GenBank/DDBJ databases">
        <title>Genome analysis of Thermosulfuriphilus ammonigenes ST65T, an anaerobic thermophilic chemolithoautotrophic bacterium isolated from a deep-sea hydrothermal vent.</title>
        <authorList>
            <person name="Slobodkina G."/>
            <person name="Allioux M."/>
            <person name="Merkel A."/>
            <person name="Alain K."/>
            <person name="Jebbar M."/>
            <person name="Slobodkin A."/>
        </authorList>
    </citation>
    <scope>NUCLEOTIDE SEQUENCE [LARGE SCALE GENOMIC DNA]</scope>
    <source>
        <strain evidence="2 3">ST65</strain>
    </source>
</reference>
<gene>
    <name evidence="2" type="ORF">G4V39_06490</name>
</gene>
<dbReference type="InterPro" id="IPR050678">
    <property type="entry name" value="DNA_Partitioning_ATPase"/>
</dbReference>
<name>A0A6G7PZC1_9BACT</name>
<dbReference type="EMBL" id="CP048877">
    <property type="protein sequence ID" value="QIJ72871.1"/>
    <property type="molecule type" value="Genomic_DNA"/>
</dbReference>
<accession>A0A6G7PZC1</accession>
<keyword evidence="3" id="KW-1185">Reference proteome</keyword>
<protein>
    <submittedName>
        <fullName evidence="2">ParA family protein</fullName>
    </submittedName>
</protein>
<dbReference type="CDD" id="cd02042">
    <property type="entry name" value="ParAB_family"/>
    <property type="match status" value="1"/>
</dbReference>
<dbReference type="PIRSF" id="PIRSF009320">
    <property type="entry name" value="Nuc_binding_HP_1000"/>
    <property type="match status" value="1"/>
</dbReference>
<dbReference type="InterPro" id="IPR027417">
    <property type="entry name" value="P-loop_NTPase"/>
</dbReference>
<dbReference type="FunFam" id="3.40.50.300:FF:000285">
    <property type="entry name" value="Sporulation initiation inhibitor Soj"/>
    <property type="match status" value="1"/>
</dbReference>
<dbReference type="PANTHER" id="PTHR13696:SF52">
    <property type="entry name" value="PARA FAMILY PROTEIN CT_582"/>
    <property type="match status" value="1"/>
</dbReference>
<evidence type="ECO:0000259" key="1">
    <source>
        <dbReference type="Pfam" id="PF13614"/>
    </source>
</evidence>
<dbReference type="SUPFAM" id="SSF52540">
    <property type="entry name" value="P-loop containing nucleoside triphosphate hydrolases"/>
    <property type="match status" value="1"/>
</dbReference>
<evidence type="ECO:0000313" key="3">
    <source>
        <dbReference type="Proteomes" id="UP000502179"/>
    </source>
</evidence>
<dbReference type="PRINTS" id="PR00091">
    <property type="entry name" value="NITROGNASEII"/>
</dbReference>
<dbReference type="Proteomes" id="UP000502179">
    <property type="component" value="Chromosome"/>
</dbReference>
<sequence>MRIFAIANQKGGVGKTTTAINLAAGVAILGKRVLLIDSDPQANATSGLGAEVAEGHLYHLLLGEIQAQELLRETEVPGLLLLPAQIDLIGVEAELLGFKGRERCLAQGLFPLAERFDYCFIDCPPSLGLLTINALSAAHGVIIPLQCEYYALEGLGLLVQTIRRVKQSLNPRLFIQGLVLTMYDKRNRLTHQVRREVTNHFGQLVYQTVIPRNVRLSEAPSHGKPIFLYDVHSRGAMAYMELAKEFLKREMIRREKKKSAGKRS</sequence>
<dbReference type="InterPro" id="IPR025669">
    <property type="entry name" value="AAA_dom"/>
</dbReference>
<dbReference type="KEGG" id="tav:G4V39_06490"/>
<dbReference type="AlphaFoldDB" id="A0A6G7PZC1"/>
<dbReference type="Pfam" id="PF13614">
    <property type="entry name" value="AAA_31"/>
    <property type="match status" value="1"/>
</dbReference>
<evidence type="ECO:0000313" key="2">
    <source>
        <dbReference type="EMBL" id="QIJ72871.1"/>
    </source>
</evidence>
<organism evidence="2 3">
    <name type="scientific">Thermosulfuriphilus ammonigenes</name>
    <dbReference type="NCBI Taxonomy" id="1936021"/>
    <lineage>
        <taxon>Bacteria</taxon>
        <taxon>Pseudomonadati</taxon>
        <taxon>Thermodesulfobacteriota</taxon>
        <taxon>Thermodesulfobacteria</taxon>
        <taxon>Thermodesulfobacteriales</taxon>
        <taxon>Thermodesulfobacteriaceae</taxon>
        <taxon>Thermosulfuriphilus</taxon>
    </lineage>
</organism>
<feature type="domain" description="AAA" evidence="1">
    <location>
        <begin position="1"/>
        <end position="173"/>
    </location>
</feature>
<dbReference type="PANTHER" id="PTHR13696">
    <property type="entry name" value="P-LOOP CONTAINING NUCLEOSIDE TRIPHOSPHATE HYDROLASE"/>
    <property type="match status" value="1"/>
</dbReference>
<proteinExistence type="predicted"/>